<dbReference type="AlphaFoldDB" id="A0A934WPU4"/>
<evidence type="ECO:0000313" key="5">
    <source>
        <dbReference type="Proteomes" id="UP000630528"/>
    </source>
</evidence>
<dbReference type="EMBL" id="JAEPWM010000013">
    <property type="protein sequence ID" value="MBK6008961.1"/>
    <property type="molecule type" value="Genomic_DNA"/>
</dbReference>
<dbReference type="GO" id="GO:0006021">
    <property type="term" value="P:inositol biosynthetic process"/>
    <property type="evidence" value="ECO:0007669"/>
    <property type="project" value="InterPro"/>
</dbReference>
<dbReference type="PIRSF" id="PIRSF015578">
    <property type="entry name" value="Myoinos-ppht_syn"/>
    <property type="match status" value="1"/>
</dbReference>
<feature type="region of interest" description="Disordered" evidence="2">
    <location>
        <begin position="360"/>
        <end position="383"/>
    </location>
</feature>
<evidence type="ECO:0000313" key="4">
    <source>
        <dbReference type="EMBL" id="MBK6008961.1"/>
    </source>
</evidence>
<dbReference type="InterPro" id="IPR052199">
    <property type="entry name" value="MIPS"/>
</dbReference>
<reference evidence="4" key="1">
    <citation type="journal article" date="2012" name="J. Microbiol. Biotechnol.">
        <title>Ramlibacter ginsenosidimutans sp. nov., with ginsenoside-converting activity.</title>
        <authorList>
            <person name="Wang L."/>
            <person name="An D.S."/>
            <person name="Kim S.G."/>
            <person name="Jin F.X."/>
            <person name="Kim S.C."/>
            <person name="Lee S.T."/>
            <person name="Im W.T."/>
        </authorList>
    </citation>
    <scope>NUCLEOTIDE SEQUENCE</scope>
    <source>
        <strain evidence="4">KACC 17527</strain>
    </source>
</reference>
<accession>A0A934WPU4</accession>
<dbReference type="PANTHER" id="PTHR43125:SF1">
    <property type="entry name" value="INOSITOL-3-PHOSPHATE SYNTHASE"/>
    <property type="match status" value="1"/>
</dbReference>
<dbReference type="GO" id="GO:0008654">
    <property type="term" value="P:phospholipid biosynthetic process"/>
    <property type="evidence" value="ECO:0007669"/>
    <property type="project" value="InterPro"/>
</dbReference>
<dbReference type="InterPro" id="IPR013021">
    <property type="entry name" value="Myo-inos-1-P_Synthase_GAPDH"/>
</dbReference>
<evidence type="ECO:0000256" key="2">
    <source>
        <dbReference type="SAM" id="MobiDB-lite"/>
    </source>
</evidence>
<dbReference type="InterPro" id="IPR036291">
    <property type="entry name" value="NAD(P)-bd_dom_sf"/>
</dbReference>
<dbReference type="Proteomes" id="UP000630528">
    <property type="component" value="Unassembled WGS sequence"/>
</dbReference>
<dbReference type="Gene3D" id="3.30.360.10">
    <property type="entry name" value="Dihydrodipicolinate Reductase, domain 2"/>
    <property type="match status" value="1"/>
</dbReference>
<feature type="compositionally biased region" description="Basic and acidic residues" evidence="2">
    <location>
        <begin position="360"/>
        <end position="369"/>
    </location>
</feature>
<organism evidence="4 5">
    <name type="scientific">Ramlibacter ginsenosidimutans</name>
    <dbReference type="NCBI Taxonomy" id="502333"/>
    <lineage>
        <taxon>Bacteria</taxon>
        <taxon>Pseudomonadati</taxon>
        <taxon>Pseudomonadota</taxon>
        <taxon>Betaproteobacteria</taxon>
        <taxon>Burkholderiales</taxon>
        <taxon>Comamonadaceae</taxon>
        <taxon>Ramlibacter</taxon>
    </lineage>
</organism>
<dbReference type="InterPro" id="IPR002587">
    <property type="entry name" value="Myo-inos-1-P_Synthase"/>
</dbReference>
<dbReference type="PANTHER" id="PTHR43125">
    <property type="entry name" value="INOSITOL-3-PHOSPHATE SYNTHASE"/>
    <property type="match status" value="1"/>
</dbReference>
<comment type="similarity">
    <text evidence="1">Belongs to the myo-inositol 1-phosphate synthase family.</text>
</comment>
<feature type="domain" description="Myo-inositol-1-phosphate synthase GAPDH-like" evidence="3">
    <location>
        <begin position="191"/>
        <end position="299"/>
    </location>
</feature>
<dbReference type="SUPFAM" id="SSF51735">
    <property type="entry name" value="NAD(P)-binding Rossmann-fold domains"/>
    <property type="match status" value="1"/>
</dbReference>
<dbReference type="RefSeq" id="WP_201177041.1">
    <property type="nucleotide sequence ID" value="NZ_JAEPWM010000013.1"/>
</dbReference>
<keyword evidence="5" id="KW-1185">Reference proteome</keyword>
<name>A0A934WPU4_9BURK</name>
<dbReference type="GO" id="GO:0004512">
    <property type="term" value="F:inositol-3-phosphate synthase activity"/>
    <property type="evidence" value="ECO:0007669"/>
    <property type="project" value="InterPro"/>
</dbReference>
<dbReference type="SUPFAM" id="SSF55347">
    <property type="entry name" value="Glyceraldehyde-3-phosphate dehydrogenase-like, C-terminal domain"/>
    <property type="match status" value="1"/>
</dbReference>
<dbReference type="Gene3D" id="3.40.50.720">
    <property type="entry name" value="NAD(P)-binding Rossmann-like Domain"/>
    <property type="match status" value="1"/>
</dbReference>
<proteinExistence type="inferred from homology"/>
<sequence>MSKIRVAIIGVGNCASSLVQGVQFYADAAPDDFVPGLMHVELGGYHPRDIEFTAAFDVSAHKVGLDLSEAILAEPNNTIRFAEVPHLNAPVYRGMTHDGLGTYLKDVVPKSDRSTDDIVGILKSTKTDVVVSYLPVGSEMATKWYVEQVLEAGCGFVNCIPVFIASQPYWNKRFAQRRLPIIGDDIKSQVGATIVHRMLTDLFRKRGVKVERTYQLNVGGNTDFLNMLERERLASKKISKTQAVTSQLGHPMKERDVHVGPSDYVPWLTDRKFAFIRMEGTSFGNVPLSCELKLEVWDSPNSAGVVIDAIRCAKIALDRGIGGALNGPSSYYMKSPPLQFTDDEARELVEAFIRGDETVVPEPKKRATGEGEAETLTVQQKND</sequence>
<protein>
    <submittedName>
        <fullName evidence="4">Inositol-3-phosphate synthase</fullName>
    </submittedName>
</protein>
<evidence type="ECO:0000256" key="1">
    <source>
        <dbReference type="ARBA" id="ARBA00010813"/>
    </source>
</evidence>
<gene>
    <name evidence="4" type="ORF">JJB11_22925</name>
</gene>
<comment type="caution">
    <text evidence="4">The sequence shown here is derived from an EMBL/GenBank/DDBJ whole genome shotgun (WGS) entry which is preliminary data.</text>
</comment>
<dbReference type="Pfam" id="PF01658">
    <property type="entry name" value="Inos-1-P_synth"/>
    <property type="match status" value="1"/>
</dbReference>
<reference evidence="4" key="2">
    <citation type="submission" date="2021-01" db="EMBL/GenBank/DDBJ databases">
        <authorList>
            <person name="Kang M."/>
        </authorList>
    </citation>
    <scope>NUCLEOTIDE SEQUENCE</scope>
    <source>
        <strain evidence="4">KACC 17527</strain>
    </source>
</reference>
<evidence type="ECO:0000259" key="3">
    <source>
        <dbReference type="Pfam" id="PF01658"/>
    </source>
</evidence>